<gene>
    <name evidence="10" type="ordered locus">Caka_0789</name>
</gene>
<evidence type="ECO:0000256" key="4">
    <source>
        <dbReference type="ARBA" id="ARBA00022729"/>
    </source>
</evidence>
<dbReference type="PANTHER" id="PTHR10030">
    <property type="entry name" value="ALPHA-L-FUCOSIDASE"/>
    <property type="match status" value="1"/>
</dbReference>
<dbReference type="CAZy" id="GH29">
    <property type="family name" value="Glycoside Hydrolase Family 29"/>
</dbReference>
<dbReference type="InterPro" id="IPR016286">
    <property type="entry name" value="FUC_metazoa-typ"/>
</dbReference>
<dbReference type="Gene3D" id="3.20.20.80">
    <property type="entry name" value="Glycosidases"/>
    <property type="match status" value="1"/>
</dbReference>
<dbReference type="EC" id="3.2.1.51" evidence="3"/>
<name>D5EQ45_CORAD</name>
<dbReference type="GO" id="GO:0004560">
    <property type="term" value="F:alpha-L-fucosidase activity"/>
    <property type="evidence" value="ECO:0007669"/>
    <property type="project" value="UniProtKB-EC"/>
</dbReference>
<dbReference type="RefSeq" id="WP_013042537.1">
    <property type="nucleotide sequence ID" value="NC_014008.1"/>
</dbReference>
<dbReference type="PIRSF" id="PIRSF001092">
    <property type="entry name" value="Alpha-L-fucosidase"/>
    <property type="match status" value="1"/>
</dbReference>
<evidence type="ECO:0000259" key="9">
    <source>
        <dbReference type="Pfam" id="PF16757"/>
    </source>
</evidence>
<evidence type="ECO:0000313" key="11">
    <source>
        <dbReference type="Proteomes" id="UP000000925"/>
    </source>
</evidence>
<dbReference type="Gene3D" id="2.60.40.1180">
    <property type="entry name" value="Golgi alpha-mannosidase II"/>
    <property type="match status" value="1"/>
</dbReference>
<dbReference type="SMART" id="SM00812">
    <property type="entry name" value="Alpha_L_fucos"/>
    <property type="match status" value="1"/>
</dbReference>
<keyword evidence="4 7" id="KW-0732">Signal</keyword>
<dbReference type="AlphaFoldDB" id="D5EQ45"/>
<feature type="signal peptide" evidence="7">
    <location>
        <begin position="1"/>
        <end position="21"/>
    </location>
</feature>
<evidence type="ECO:0000256" key="5">
    <source>
        <dbReference type="ARBA" id="ARBA00022801"/>
    </source>
</evidence>
<sequence length="493" mass="56123">MYRLSPFLVATVLALSTYSLRAEFTATFESLDQHQAPEWFRDAKFGIYTHWTPTTVGNEIAGVGWYPFWMYADVSIQREGGPGQGMPTKENTGPHWAYTEHVKRFGPPSEFGWKDLLKTFQPKSFNAAEWADLFEEAGARFAGPVAIHHDGYAMWDSDVTRWCAQRQAGFDPSKALEREIRRRGMKYIASFHHSHTWRYFLPAYRHDGTDPEYVDLYFEPHVFGDPLSPRFKQWWRGLLDEYINKYDPDMIWLDMGTRDIPNDLMYPFLADYYNHGLKTGKEVATTVKSYSPYLPGAIVDYEKGRVKDLEAEPWLTDDTVAPGWFHSSQPGVKTSNDVIDILADIVSKNGCLLLNVGPTSDGVIPDSEVQILREVGAWLKVNGEAIYDTRPWHTAGEGPTVIAKSKGFLKNLHYTNKDIRYTRTKDGTTVYAIVLNTPEIDVTLTHVDQAVKTVRLLGSDETIPWQQDGGLTRVGFPSTAAEQYAYVYKLELK</sequence>
<reference evidence="10 11" key="1">
    <citation type="journal article" date="2010" name="Stand. Genomic Sci.">
        <title>Complete genome sequence of Coraliomargarita akajimensis type strain (04OKA010-24).</title>
        <authorList>
            <person name="Mavromatis K."/>
            <person name="Abt B."/>
            <person name="Brambilla E."/>
            <person name="Lapidus A."/>
            <person name="Copeland A."/>
            <person name="Deshpande S."/>
            <person name="Nolan M."/>
            <person name="Lucas S."/>
            <person name="Tice H."/>
            <person name="Cheng J.F."/>
            <person name="Han C."/>
            <person name="Detter J.C."/>
            <person name="Woyke T."/>
            <person name="Goodwin L."/>
            <person name="Pitluck S."/>
            <person name="Held B."/>
            <person name="Brettin T."/>
            <person name="Tapia R."/>
            <person name="Ivanova N."/>
            <person name="Mikhailova N."/>
            <person name="Pati A."/>
            <person name="Liolios K."/>
            <person name="Chen A."/>
            <person name="Palaniappan K."/>
            <person name="Land M."/>
            <person name="Hauser L."/>
            <person name="Chang Y.J."/>
            <person name="Jeffries C.D."/>
            <person name="Rohde M."/>
            <person name="Goker M."/>
            <person name="Bristow J."/>
            <person name="Eisen J.A."/>
            <person name="Markowitz V."/>
            <person name="Hugenholtz P."/>
            <person name="Klenk H.P."/>
            <person name="Kyrpides N.C."/>
        </authorList>
    </citation>
    <scope>NUCLEOTIDE SEQUENCE [LARGE SCALE GENOMIC DNA]</scope>
    <source>
        <strain evidence="11">DSM 45221 / IAM 15411 / JCM 23193 / KCTC 12865</strain>
    </source>
</reference>
<dbReference type="Pfam" id="PF01120">
    <property type="entry name" value="Alpha_L_fucos"/>
    <property type="match status" value="1"/>
</dbReference>
<feature type="chain" id="PRO_5003071696" description="alpha-L-fucosidase" evidence="7">
    <location>
        <begin position="22"/>
        <end position="493"/>
    </location>
</feature>
<dbReference type="PRINTS" id="PR00741">
    <property type="entry name" value="GLHYDRLASE29"/>
</dbReference>
<keyword evidence="5 10" id="KW-0378">Hydrolase</keyword>
<dbReference type="Pfam" id="PF16757">
    <property type="entry name" value="Fucosidase_C"/>
    <property type="match status" value="1"/>
</dbReference>
<accession>D5EQ45</accession>
<dbReference type="InterPro" id="IPR000933">
    <property type="entry name" value="Glyco_hydro_29"/>
</dbReference>
<dbReference type="GO" id="GO:0016139">
    <property type="term" value="P:glycoside catabolic process"/>
    <property type="evidence" value="ECO:0007669"/>
    <property type="project" value="TreeGrafter"/>
</dbReference>
<feature type="domain" description="Glycoside hydrolase family 29 N-terminal" evidence="8">
    <location>
        <begin position="19"/>
        <end position="384"/>
    </location>
</feature>
<dbReference type="GO" id="GO:0006004">
    <property type="term" value="P:fucose metabolic process"/>
    <property type="evidence" value="ECO:0007669"/>
    <property type="project" value="InterPro"/>
</dbReference>
<dbReference type="HOGENOM" id="CLU_002934_6_1_0"/>
<dbReference type="InterPro" id="IPR017853">
    <property type="entry name" value="GH"/>
</dbReference>
<dbReference type="KEGG" id="caa:Caka_0789"/>
<dbReference type="eggNOG" id="COG3669">
    <property type="taxonomic scope" value="Bacteria"/>
</dbReference>
<dbReference type="Proteomes" id="UP000000925">
    <property type="component" value="Chromosome"/>
</dbReference>
<dbReference type="PANTHER" id="PTHR10030:SF37">
    <property type="entry name" value="ALPHA-L-FUCOSIDASE-RELATED"/>
    <property type="match status" value="1"/>
</dbReference>
<evidence type="ECO:0000256" key="1">
    <source>
        <dbReference type="ARBA" id="ARBA00004071"/>
    </source>
</evidence>
<evidence type="ECO:0000256" key="2">
    <source>
        <dbReference type="ARBA" id="ARBA00007951"/>
    </source>
</evidence>
<dbReference type="InterPro" id="IPR057739">
    <property type="entry name" value="Glyco_hydro_29_N"/>
</dbReference>
<dbReference type="OrthoDB" id="1389336at2"/>
<dbReference type="SUPFAM" id="SSF51445">
    <property type="entry name" value="(Trans)glycosidases"/>
    <property type="match status" value="1"/>
</dbReference>
<keyword evidence="6 10" id="KW-0326">Glycosidase</keyword>
<comment type="similarity">
    <text evidence="2">Belongs to the glycosyl hydrolase 29 family.</text>
</comment>
<evidence type="ECO:0000313" key="10">
    <source>
        <dbReference type="EMBL" id="ADE53813.1"/>
    </source>
</evidence>
<proteinExistence type="inferred from homology"/>
<dbReference type="InterPro" id="IPR013780">
    <property type="entry name" value="Glyco_hydro_b"/>
</dbReference>
<keyword evidence="11" id="KW-1185">Reference proteome</keyword>
<organism evidence="10 11">
    <name type="scientific">Coraliomargarita akajimensis (strain DSM 45221 / IAM 15411 / JCM 23193 / KCTC 12865 / 04OKA010-24)</name>
    <dbReference type="NCBI Taxonomy" id="583355"/>
    <lineage>
        <taxon>Bacteria</taxon>
        <taxon>Pseudomonadati</taxon>
        <taxon>Verrucomicrobiota</taxon>
        <taxon>Opitutia</taxon>
        <taxon>Puniceicoccales</taxon>
        <taxon>Coraliomargaritaceae</taxon>
        <taxon>Coraliomargarita</taxon>
    </lineage>
</organism>
<dbReference type="InterPro" id="IPR031919">
    <property type="entry name" value="Fucosidase_C"/>
</dbReference>
<evidence type="ECO:0000256" key="3">
    <source>
        <dbReference type="ARBA" id="ARBA00012662"/>
    </source>
</evidence>
<dbReference type="STRING" id="583355.Caka_0789"/>
<feature type="domain" description="Alpha-L-fucosidase C-terminal" evidence="9">
    <location>
        <begin position="415"/>
        <end position="490"/>
    </location>
</feature>
<dbReference type="EMBL" id="CP001998">
    <property type="protein sequence ID" value="ADE53813.1"/>
    <property type="molecule type" value="Genomic_DNA"/>
</dbReference>
<dbReference type="GO" id="GO:0005764">
    <property type="term" value="C:lysosome"/>
    <property type="evidence" value="ECO:0007669"/>
    <property type="project" value="TreeGrafter"/>
</dbReference>
<evidence type="ECO:0000256" key="7">
    <source>
        <dbReference type="SAM" id="SignalP"/>
    </source>
</evidence>
<comment type="function">
    <text evidence="1">Alpha-L-fucosidase is responsible for hydrolyzing the alpha-1,6-linked fucose joined to the reducing-end N-acetylglucosamine of the carbohydrate moieties of glycoproteins.</text>
</comment>
<protein>
    <recommendedName>
        <fullName evidence="3">alpha-L-fucosidase</fullName>
        <ecNumber evidence="3">3.2.1.51</ecNumber>
    </recommendedName>
</protein>
<evidence type="ECO:0000256" key="6">
    <source>
        <dbReference type="ARBA" id="ARBA00023295"/>
    </source>
</evidence>
<evidence type="ECO:0000259" key="8">
    <source>
        <dbReference type="Pfam" id="PF01120"/>
    </source>
</evidence>